<evidence type="ECO:0000259" key="2">
    <source>
        <dbReference type="PROSITE" id="PS51736"/>
    </source>
</evidence>
<dbReference type="Pfam" id="PF02796">
    <property type="entry name" value="HTH_7"/>
    <property type="match status" value="1"/>
</dbReference>
<organism evidence="3 4">
    <name type="scientific">Ureibacillus chungkukjangi</name>
    <dbReference type="NCBI Taxonomy" id="1202712"/>
    <lineage>
        <taxon>Bacteria</taxon>
        <taxon>Bacillati</taxon>
        <taxon>Bacillota</taxon>
        <taxon>Bacilli</taxon>
        <taxon>Bacillales</taxon>
        <taxon>Caryophanaceae</taxon>
        <taxon>Ureibacillus</taxon>
    </lineage>
</organism>
<dbReference type="InterPro" id="IPR006120">
    <property type="entry name" value="Resolvase_HTH_dom"/>
</dbReference>
<dbReference type="SUPFAM" id="SSF53041">
    <property type="entry name" value="Resolvase-like"/>
    <property type="match status" value="1"/>
</dbReference>
<sequence>MIYGYIRPLYDDKKIEKQHTTLNKKCDEIYYEEHGSPKKRTQLEALLMKIEPGDMIFVERMIVLADSSRHLSELLKVCEKDDVTIRFINEDIKSNELLNIRLNDLMVHILQFQTDIVKQSTTIGMDQAKRNGKSFGRPKKSDDSIQKAISMYHAGFKLHDIKNETGISKSTLYRYLESADNK</sequence>
<dbReference type="SUPFAM" id="SSF46689">
    <property type="entry name" value="Homeodomain-like"/>
    <property type="match status" value="1"/>
</dbReference>
<protein>
    <submittedName>
        <fullName evidence="3">DNA invertase Pin-like site-specific DNA recombinase</fullName>
    </submittedName>
</protein>
<comment type="similarity">
    <text evidence="1">Belongs to the site-specific recombinase resolvase family.</text>
</comment>
<dbReference type="AlphaFoldDB" id="A0A318TT21"/>
<dbReference type="InterPro" id="IPR006119">
    <property type="entry name" value="Resolv_N"/>
</dbReference>
<dbReference type="GO" id="GO:0000150">
    <property type="term" value="F:DNA strand exchange activity"/>
    <property type="evidence" value="ECO:0007669"/>
    <property type="project" value="InterPro"/>
</dbReference>
<accession>A0A318TT21</accession>
<reference evidence="3 4" key="1">
    <citation type="submission" date="2018-06" db="EMBL/GenBank/DDBJ databases">
        <title>Genomic Encyclopedia of Archaeal and Bacterial Type Strains, Phase II (KMG-II): from individual species to whole genera.</title>
        <authorList>
            <person name="Goeker M."/>
        </authorList>
    </citation>
    <scope>NUCLEOTIDE SEQUENCE [LARGE SCALE GENOMIC DNA]</scope>
    <source>
        <strain evidence="3 4">KACC 16626</strain>
    </source>
</reference>
<name>A0A318TT21_9BACL</name>
<dbReference type="Proteomes" id="UP000247416">
    <property type="component" value="Unassembled WGS sequence"/>
</dbReference>
<dbReference type="PROSITE" id="PS51736">
    <property type="entry name" value="RECOMBINASES_3"/>
    <property type="match status" value="1"/>
</dbReference>
<dbReference type="EMBL" id="QJTJ01000011">
    <property type="protein sequence ID" value="PYF06178.1"/>
    <property type="molecule type" value="Genomic_DNA"/>
</dbReference>
<proteinExistence type="inferred from homology"/>
<keyword evidence="4" id="KW-1185">Reference proteome</keyword>
<feature type="domain" description="Resolvase/invertase-type recombinase catalytic" evidence="2">
    <location>
        <begin position="1"/>
        <end position="132"/>
    </location>
</feature>
<evidence type="ECO:0000313" key="3">
    <source>
        <dbReference type="EMBL" id="PYF06178.1"/>
    </source>
</evidence>
<dbReference type="RefSeq" id="WP_107935040.1">
    <property type="nucleotide sequence ID" value="NZ_CP085009.1"/>
</dbReference>
<dbReference type="GO" id="GO:0003677">
    <property type="term" value="F:DNA binding"/>
    <property type="evidence" value="ECO:0007669"/>
    <property type="project" value="InterPro"/>
</dbReference>
<dbReference type="SMART" id="SM00857">
    <property type="entry name" value="Resolvase"/>
    <property type="match status" value="1"/>
</dbReference>
<dbReference type="Gene3D" id="1.10.10.60">
    <property type="entry name" value="Homeodomain-like"/>
    <property type="match status" value="1"/>
</dbReference>
<dbReference type="Pfam" id="PF00239">
    <property type="entry name" value="Resolvase"/>
    <property type="match status" value="1"/>
</dbReference>
<evidence type="ECO:0000313" key="4">
    <source>
        <dbReference type="Proteomes" id="UP000247416"/>
    </source>
</evidence>
<evidence type="ECO:0000256" key="1">
    <source>
        <dbReference type="ARBA" id="ARBA00009913"/>
    </source>
</evidence>
<dbReference type="InterPro" id="IPR036162">
    <property type="entry name" value="Resolvase-like_N_sf"/>
</dbReference>
<dbReference type="InterPro" id="IPR009057">
    <property type="entry name" value="Homeodomain-like_sf"/>
</dbReference>
<comment type="caution">
    <text evidence="3">The sequence shown here is derived from an EMBL/GenBank/DDBJ whole genome shotgun (WGS) entry which is preliminary data.</text>
</comment>
<dbReference type="Gene3D" id="3.40.50.1390">
    <property type="entry name" value="Resolvase, N-terminal catalytic domain"/>
    <property type="match status" value="1"/>
</dbReference>
<dbReference type="OrthoDB" id="9797501at2"/>
<gene>
    <name evidence="3" type="ORF">BJ095_1117</name>
</gene>